<dbReference type="Proteomes" id="UP000029264">
    <property type="component" value="Unassembled WGS sequence"/>
</dbReference>
<organism evidence="1 2">
    <name type="scientific">Shewanella mangrovi</name>
    <dbReference type="NCBI Taxonomy" id="1515746"/>
    <lineage>
        <taxon>Bacteria</taxon>
        <taxon>Pseudomonadati</taxon>
        <taxon>Pseudomonadota</taxon>
        <taxon>Gammaproteobacteria</taxon>
        <taxon>Alteromonadales</taxon>
        <taxon>Shewanellaceae</taxon>
        <taxon>Shewanella</taxon>
    </lineage>
</organism>
<evidence type="ECO:0008006" key="3">
    <source>
        <dbReference type="Google" id="ProtNLM"/>
    </source>
</evidence>
<dbReference type="EMBL" id="JPEO01000002">
    <property type="protein sequence ID" value="KFZ38562.1"/>
    <property type="molecule type" value="Genomic_DNA"/>
</dbReference>
<gene>
    <name evidence="1" type="ORF">HR45_03825</name>
</gene>
<sequence length="279" mass="31752">MNVIKDTFFDGERPCFAAHDTRFEHVKFYPGESAVKHSQNVEAFQCEFLSKYVFWHNENVVVDDCLFTPYGRTAIWYSKNVKVLNTQVDAPKMFRECDNIFVENVKFADAQETGWNCRDIELRNVEAKKGDYFFMNARNATVENLNLQGNYSFQDAKNVVIRNSHLDSKDAFWGSENVTVYDSVIDGEFMGWHSKNLRLVNCTIRGTQALCYCKDLVLENCIMEGTDLSFEYSTVNADIISDVISVKNPAGGRIHAKAIGEIVIDEHCINPGECEITVG</sequence>
<dbReference type="STRING" id="1515746.HR45_03825"/>
<dbReference type="InterPro" id="IPR012334">
    <property type="entry name" value="Pectin_lyas_fold"/>
</dbReference>
<protein>
    <recommendedName>
        <fullName evidence="3">Hydrogenase</fullName>
    </recommendedName>
</protein>
<dbReference type="AlphaFoldDB" id="A0A094JH52"/>
<evidence type="ECO:0000313" key="2">
    <source>
        <dbReference type="Proteomes" id="UP000029264"/>
    </source>
</evidence>
<dbReference type="Pfam" id="PF12541">
    <property type="entry name" value="DUF3737"/>
    <property type="match status" value="1"/>
</dbReference>
<reference evidence="1 2" key="1">
    <citation type="submission" date="2014-06" db="EMBL/GenBank/DDBJ databases">
        <title>Shewanella sp. YQH10.</title>
        <authorList>
            <person name="Liu Y."/>
            <person name="Zeng R."/>
        </authorList>
    </citation>
    <scope>NUCLEOTIDE SEQUENCE [LARGE SCALE GENOMIC DNA]</scope>
    <source>
        <strain evidence="1 2">YQH10</strain>
    </source>
</reference>
<dbReference type="SUPFAM" id="SSF51126">
    <property type="entry name" value="Pectin lyase-like"/>
    <property type="match status" value="1"/>
</dbReference>
<proteinExistence type="predicted"/>
<comment type="caution">
    <text evidence="1">The sequence shown here is derived from an EMBL/GenBank/DDBJ whole genome shotgun (WGS) entry which is preliminary data.</text>
</comment>
<evidence type="ECO:0000313" key="1">
    <source>
        <dbReference type="EMBL" id="KFZ38562.1"/>
    </source>
</evidence>
<dbReference type="OrthoDB" id="9803285at2"/>
<dbReference type="eggNOG" id="COG5434">
    <property type="taxonomic scope" value="Bacteria"/>
</dbReference>
<dbReference type="InterPro" id="IPR022208">
    <property type="entry name" value="DUF3737"/>
</dbReference>
<keyword evidence="2" id="KW-1185">Reference proteome</keyword>
<name>A0A094JH52_9GAMM</name>
<dbReference type="Gene3D" id="2.160.20.10">
    <property type="entry name" value="Single-stranded right-handed beta-helix, Pectin lyase-like"/>
    <property type="match status" value="1"/>
</dbReference>
<dbReference type="RefSeq" id="WP_037439839.1">
    <property type="nucleotide sequence ID" value="NZ_JPEO01000002.1"/>
</dbReference>
<dbReference type="InterPro" id="IPR011050">
    <property type="entry name" value="Pectin_lyase_fold/virulence"/>
</dbReference>
<accession>A0A094JH52</accession>